<dbReference type="Gene3D" id="3.30.1600.10">
    <property type="entry name" value="SIR2/SIRT2 'Small Domain"/>
    <property type="match status" value="2"/>
</dbReference>
<dbReference type="GO" id="GO:0070403">
    <property type="term" value="F:NAD+ binding"/>
    <property type="evidence" value="ECO:0007669"/>
    <property type="project" value="InterPro"/>
</dbReference>
<dbReference type="CDD" id="cd00296">
    <property type="entry name" value="SIR2"/>
    <property type="match status" value="1"/>
</dbReference>
<dbReference type="PROSITE" id="PS50305">
    <property type="entry name" value="SIRTUIN"/>
    <property type="match status" value="1"/>
</dbReference>
<dbReference type="InterPro" id="IPR050134">
    <property type="entry name" value="NAD-dep_sirtuin_deacylases"/>
</dbReference>
<dbReference type="InterPro" id="IPR003000">
    <property type="entry name" value="Sirtuin"/>
</dbReference>
<dbReference type="SUPFAM" id="SSF52467">
    <property type="entry name" value="DHS-like NAD/FAD-binding domain"/>
    <property type="match status" value="1"/>
</dbReference>
<evidence type="ECO:0000313" key="5">
    <source>
        <dbReference type="Proteomes" id="UP000433183"/>
    </source>
</evidence>
<dbReference type="InterPro" id="IPR026590">
    <property type="entry name" value="Ssirtuin_cat_dom"/>
</dbReference>
<organism evidence="4 5">
    <name type="scientific">Erwinia phage Hena1</name>
    <dbReference type="NCBI Taxonomy" id="2678601"/>
    <lineage>
        <taxon>Viruses</taxon>
        <taxon>Duplodnaviria</taxon>
        <taxon>Heunggongvirae</taxon>
        <taxon>Uroviricota</taxon>
        <taxon>Caudoviricetes</taxon>
        <taxon>Vequintavirinae</taxon>
        <taxon>Henunavirus</taxon>
        <taxon>Henunavirus hena1</taxon>
    </lineage>
</organism>
<dbReference type="EMBL" id="MN732867">
    <property type="protein sequence ID" value="QGZ16254.1"/>
    <property type="molecule type" value="Genomic_DNA"/>
</dbReference>
<dbReference type="PANTHER" id="PTHR11085:SF10">
    <property type="entry name" value="NAD-DEPENDENT PROTEIN DEACYLASE SIRTUIN-5, MITOCHONDRIAL-RELATED"/>
    <property type="match status" value="1"/>
</dbReference>
<keyword evidence="2" id="KW-0520">NAD</keyword>
<dbReference type="InterPro" id="IPR026591">
    <property type="entry name" value="Sirtuin_cat_small_dom_sf"/>
</dbReference>
<accession>A0A6B9J861</accession>
<dbReference type="Proteomes" id="UP000433183">
    <property type="component" value="Segment"/>
</dbReference>
<evidence type="ECO:0000256" key="1">
    <source>
        <dbReference type="ARBA" id="ARBA00022679"/>
    </source>
</evidence>
<reference evidence="4 5" key="1">
    <citation type="submission" date="2019-11" db="EMBL/GenBank/DDBJ databases">
        <title>Characterization of a new Erwinia amylovora bacteriophage.</title>
        <authorList>
            <person name="Valentovich L.N."/>
            <person name="Akhremchuk A.E."/>
            <person name="Besarab N.V."/>
            <person name="Lagonenko A.L."/>
        </authorList>
    </citation>
    <scope>NUCLEOTIDE SEQUENCE [LARGE SCALE GENOMIC DNA]</scope>
</reference>
<keyword evidence="5" id="KW-1185">Reference proteome</keyword>
<dbReference type="PANTHER" id="PTHR11085">
    <property type="entry name" value="NAD-DEPENDENT PROTEIN DEACYLASE SIRTUIN-5, MITOCHONDRIAL-RELATED"/>
    <property type="match status" value="1"/>
</dbReference>
<dbReference type="Gene3D" id="3.40.50.1220">
    <property type="entry name" value="TPP-binding domain"/>
    <property type="match status" value="2"/>
</dbReference>
<gene>
    <name evidence="4" type="ORF">Hena1_00780</name>
</gene>
<dbReference type="GO" id="GO:0017136">
    <property type="term" value="F:histone deacetylase activity, NAD-dependent"/>
    <property type="evidence" value="ECO:0007669"/>
    <property type="project" value="TreeGrafter"/>
</dbReference>
<protein>
    <submittedName>
        <fullName evidence="4">Putative Sir2-like protein</fullName>
    </submittedName>
</protein>
<feature type="domain" description="Deacetylase sirtuin-type" evidence="3">
    <location>
        <begin position="1"/>
        <end position="293"/>
    </location>
</feature>
<keyword evidence="1" id="KW-0808">Transferase</keyword>
<evidence type="ECO:0000259" key="3">
    <source>
        <dbReference type="PROSITE" id="PS50305"/>
    </source>
</evidence>
<name>A0A6B9J861_9CAUD</name>
<evidence type="ECO:0000313" key="4">
    <source>
        <dbReference type="EMBL" id="QGZ16254.1"/>
    </source>
</evidence>
<proteinExistence type="predicted"/>
<dbReference type="InterPro" id="IPR029035">
    <property type="entry name" value="DHS-like_NAD/FAD-binding_dom"/>
</dbReference>
<evidence type="ECO:0000256" key="2">
    <source>
        <dbReference type="ARBA" id="ARBA00023027"/>
    </source>
</evidence>
<sequence length="299" mass="33925">MRRLIVVSGAGFSAESGVRTFRTDTDSGKALWDEYALDDVCYAPGFQAGFHHRNSENPPPNAVSEQPNTFGENLYYLTHKFYEKRRKELPTVGPNLAHLRVAEWYNRFPGQVINLTTNVDDLLERAGVPRDDIIHVHGYLNEMRVIKKPMGHEEMLELAPGEDFDPKDYHWAKPNVVFFSESAPLYNDMYELGYTINSQDLILVVGCSMQVIDFRYMLKPKLKLGAKVVEINLYNAEAAQKAAMSTDWNSAVYSKSDMQNLDKAGILHWDKGAVDAFSDPELIKMVEDHLEGKTCLQSK</sequence>
<dbReference type="Pfam" id="PF02146">
    <property type="entry name" value="SIR2"/>
    <property type="match status" value="1"/>
</dbReference>